<evidence type="ECO:0000256" key="4">
    <source>
        <dbReference type="ARBA" id="ARBA00004406"/>
    </source>
</evidence>
<proteinExistence type="inferred from homology"/>
<organism evidence="16 17">
    <name type="scientific">Trichomalopsis sarcophagae</name>
    <dbReference type="NCBI Taxonomy" id="543379"/>
    <lineage>
        <taxon>Eukaryota</taxon>
        <taxon>Metazoa</taxon>
        <taxon>Ecdysozoa</taxon>
        <taxon>Arthropoda</taxon>
        <taxon>Hexapoda</taxon>
        <taxon>Insecta</taxon>
        <taxon>Pterygota</taxon>
        <taxon>Neoptera</taxon>
        <taxon>Endopterygota</taxon>
        <taxon>Hymenoptera</taxon>
        <taxon>Apocrita</taxon>
        <taxon>Proctotrupomorpha</taxon>
        <taxon>Chalcidoidea</taxon>
        <taxon>Pteromalidae</taxon>
        <taxon>Pteromalinae</taxon>
        <taxon>Trichomalopsis</taxon>
    </lineage>
</organism>
<keyword evidence="15" id="KW-0732">Signal</keyword>
<keyword evidence="17" id="KW-1185">Reference proteome</keyword>
<keyword evidence="9" id="KW-0492">Microsome</keyword>
<evidence type="ECO:0000313" key="16">
    <source>
        <dbReference type="EMBL" id="OXU27342.1"/>
    </source>
</evidence>
<accession>A0A232F9Q7</accession>
<dbReference type="PRINTS" id="PR00385">
    <property type="entry name" value="P450"/>
</dbReference>
<dbReference type="GO" id="GO:0016705">
    <property type="term" value="F:oxidoreductase activity, acting on paired donors, with incorporation or reduction of molecular oxygen"/>
    <property type="evidence" value="ECO:0007669"/>
    <property type="project" value="InterPro"/>
</dbReference>
<evidence type="ECO:0000256" key="15">
    <source>
        <dbReference type="SAM" id="SignalP"/>
    </source>
</evidence>
<dbReference type="PRINTS" id="PR00463">
    <property type="entry name" value="EP450I"/>
</dbReference>
<name>A0A232F9Q7_9HYME</name>
<dbReference type="STRING" id="543379.A0A232F9Q7"/>
<evidence type="ECO:0000256" key="7">
    <source>
        <dbReference type="ARBA" id="ARBA00022723"/>
    </source>
</evidence>
<evidence type="ECO:0000256" key="10">
    <source>
        <dbReference type="ARBA" id="ARBA00023002"/>
    </source>
</evidence>
<keyword evidence="11 14" id="KW-0408">Iron</keyword>
<dbReference type="InterPro" id="IPR001128">
    <property type="entry name" value="Cyt_P450"/>
</dbReference>
<evidence type="ECO:0000256" key="2">
    <source>
        <dbReference type="ARBA" id="ARBA00003690"/>
    </source>
</evidence>
<keyword evidence="7 14" id="KW-0479">Metal-binding</keyword>
<evidence type="ECO:0000256" key="5">
    <source>
        <dbReference type="ARBA" id="ARBA00010617"/>
    </source>
</evidence>
<feature type="signal peptide" evidence="15">
    <location>
        <begin position="1"/>
        <end position="22"/>
    </location>
</feature>
<evidence type="ECO:0000256" key="14">
    <source>
        <dbReference type="PIRSR" id="PIRSR602401-1"/>
    </source>
</evidence>
<dbReference type="AlphaFoldDB" id="A0A232F9Q7"/>
<dbReference type="Pfam" id="PF00067">
    <property type="entry name" value="p450"/>
    <property type="match status" value="2"/>
</dbReference>
<feature type="binding site" description="axial binding residue" evidence="14">
    <location>
        <position position="456"/>
    </location>
    <ligand>
        <name>heme</name>
        <dbReference type="ChEBI" id="CHEBI:30413"/>
    </ligand>
    <ligandPart>
        <name>Fe</name>
        <dbReference type="ChEBI" id="CHEBI:18248"/>
    </ligandPart>
</feature>
<dbReference type="CDD" id="cd20628">
    <property type="entry name" value="CYP4"/>
    <property type="match status" value="1"/>
</dbReference>
<dbReference type="FunFam" id="1.10.630.10:FF:000035">
    <property type="entry name" value="CYtochrome P450 family"/>
    <property type="match status" value="1"/>
</dbReference>
<dbReference type="InterPro" id="IPR017972">
    <property type="entry name" value="Cyt_P450_CS"/>
</dbReference>
<dbReference type="GO" id="GO:0004497">
    <property type="term" value="F:monooxygenase activity"/>
    <property type="evidence" value="ECO:0007669"/>
    <property type="project" value="UniProtKB-KW"/>
</dbReference>
<evidence type="ECO:0000256" key="8">
    <source>
        <dbReference type="ARBA" id="ARBA00022824"/>
    </source>
</evidence>
<dbReference type="EMBL" id="NNAY01000622">
    <property type="protein sequence ID" value="OXU27342.1"/>
    <property type="molecule type" value="Genomic_DNA"/>
</dbReference>
<evidence type="ECO:0000256" key="6">
    <source>
        <dbReference type="ARBA" id="ARBA00022617"/>
    </source>
</evidence>
<dbReference type="PANTHER" id="PTHR24291">
    <property type="entry name" value="CYTOCHROME P450 FAMILY 4"/>
    <property type="match status" value="1"/>
</dbReference>
<keyword evidence="10" id="KW-0560">Oxidoreductase</keyword>
<dbReference type="InterPro" id="IPR050196">
    <property type="entry name" value="Cytochrome_P450_Monoox"/>
</dbReference>
<evidence type="ECO:0000313" key="17">
    <source>
        <dbReference type="Proteomes" id="UP000215335"/>
    </source>
</evidence>
<gene>
    <name evidence="16" type="ORF">TSAR_000066</name>
</gene>
<dbReference type="InterPro" id="IPR002401">
    <property type="entry name" value="Cyt_P450_E_grp-I"/>
</dbReference>
<dbReference type="SUPFAM" id="SSF48264">
    <property type="entry name" value="Cytochrome P450"/>
    <property type="match status" value="2"/>
</dbReference>
<dbReference type="GO" id="GO:0005789">
    <property type="term" value="C:endoplasmic reticulum membrane"/>
    <property type="evidence" value="ECO:0007669"/>
    <property type="project" value="UniProtKB-SubCell"/>
</dbReference>
<reference evidence="16 17" key="1">
    <citation type="journal article" date="2017" name="Curr. Biol.">
        <title>The Evolution of Venom by Co-option of Single-Copy Genes.</title>
        <authorList>
            <person name="Martinson E.O."/>
            <person name="Mrinalini"/>
            <person name="Kelkar Y.D."/>
            <person name="Chang C.H."/>
            <person name="Werren J.H."/>
        </authorList>
    </citation>
    <scope>NUCLEOTIDE SEQUENCE [LARGE SCALE GENOMIC DNA]</scope>
    <source>
        <strain evidence="16 17">Alberta</strain>
        <tissue evidence="16">Whole body</tissue>
    </source>
</reference>
<keyword evidence="8" id="KW-0256">Endoplasmic reticulum</keyword>
<comment type="function">
    <text evidence="2">May be involved in the metabolism of insect hormones and in the breakdown of synthetic insecticides.</text>
</comment>
<evidence type="ECO:0000256" key="13">
    <source>
        <dbReference type="ARBA" id="ARBA00023136"/>
    </source>
</evidence>
<dbReference type="GO" id="GO:0020037">
    <property type="term" value="F:heme binding"/>
    <property type="evidence" value="ECO:0007669"/>
    <property type="project" value="InterPro"/>
</dbReference>
<evidence type="ECO:0000256" key="1">
    <source>
        <dbReference type="ARBA" id="ARBA00001971"/>
    </source>
</evidence>
<evidence type="ECO:0000256" key="3">
    <source>
        <dbReference type="ARBA" id="ARBA00004174"/>
    </source>
</evidence>
<keyword evidence="12" id="KW-0503">Monooxygenase</keyword>
<feature type="chain" id="PRO_5012172524" description="Cytochrome P450" evidence="15">
    <location>
        <begin position="23"/>
        <end position="808"/>
    </location>
</feature>
<dbReference type="Gene3D" id="1.10.630.10">
    <property type="entry name" value="Cytochrome P450"/>
    <property type="match status" value="2"/>
</dbReference>
<evidence type="ECO:0008006" key="18">
    <source>
        <dbReference type="Google" id="ProtNLM"/>
    </source>
</evidence>
<evidence type="ECO:0000256" key="11">
    <source>
        <dbReference type="ARBA" id="ARBA00023004"/>
    </source>
</evidence>
<sequence>MIVEFLLLLLLAACIFHYYTRCGRVAKLTENIPGVRAWPIVGSLPGLMKSQDELWPIFRKMSNDYYPTYKFWTTHEVVINIRHPDDIEILLSSVQHLEKSTAYKLLHPWLKTGLLTSAGNKWQARRKILTPAFHFNVLKKYMDIIVENSERMVRSLKTKASDGPIIDLLQFSTNYTLNVICETAMGTSLHGMEEFQEKYRNAIHKMGNVLIYRIARPWFRKESTFKWTQKGQEQTAALKVLHGFSEKIISERKEYHDQTKYNYLNEFMTNDVNDQEDNEIYGIRKKRLAMLDLLIALFRNGQIDDEGIQEEVDTFIFEGHDTAAMGLSFALLLLAEHTDSQSRARDEVNEIFNKSGGKMGYSEIQQLQYLEMCIKESLRLYPSVPFISRQLNKDLQLKHYLIPSGAIMHVHIYDLHRDANFWPEPEKYDPERFSPDTIRNRHPFSYIPFSAGPRNCIGQRFAMMELKASIAHLLHHFILEPIDYAHEVPIRSDLVIRPARPIRIKFVPIKHDALLFAIHYYIRGGRIGHYVNKMPGPPAYPLIGNLLSFMVPFDKLWQVVRKMNDDYYPLYRIWSTNVAVINLYHPDDAEVLLSSTHHIEKSIIYELLHPWFGTGLLTSTGTKWQHRRKILTPAFHFNVLQKYMDIIIENGERFIDTLKAKGESVQNLLPLITNYTLNIICEAAMGTSLQGKEELQAKYRRAIHDMGNILVHRLVRPWLRWSSLFNLTPKGREQKKALKVLHGFSTDIINERKEYHEKTESKFLNNTLASDESSKDNADTEVFGGEFFYQRKYPRIARKNKIIMYVHA</sequence>
<evidence type="ECO:0000256" key="12">
    <source>
        <dbReference type="ARBA" id="ARBA00023033"/>
    </source>
</evidence>
<comment type="caution">
    <text evidence="16">The sequence shown here is derived from an EMBL/GenBank/DDBJ whole genome shotgun (WGS) entry which is preliminary data.</text>
</comment>
<dbReference type="OrthoDB" id="1470350at2759"/>
<dbReference type="PANTHER" id="PTHR24291:SF189">
    <property type="entry name" value="CYTOCHROME P450 4C3-RELATED"/>
    <property type="match status" value="1"/>
</dbReference>
<comment type="similarity">
    <text evidence="5">Belongs to the cytochrome P450 family.</text>
</comment>
<keyword evidence="6 14" id="KW-0349">Heme</keyword>
<dbReference type="PROSITE" id="PS00086">
    <property type="entry name" value="CYTOCHROME_P450"/>
    <property type="match status" value="1"/>
</dbReference>
<comment type="cofactor">
    <cofactor evidence="1 14">
        <name>heme</name>
        <dbReference type="ChEBI" id="CHEBI:30413"/>
    </cofactor>
</comment>
<evidence type="ECO:0000256" key="9">
    <source>
        <dbReference type="ARBA" id="ARBA00022848"/>
    </source>
</evidence>
<dbReference type="InterPro" id="IPR036396">
    <property type="entry name" value="Cyt_P450_sf"/>
</dbReference>
<keyword evidence="13" id="KW-0472">Membrane</keyword>
<comment type="subcellular location">
    <subcellularLocation>
        <location evidence="4">Endoplasmic reticulum membrane</location>
        <topology evidence="4">Peripheral membrane protein</topology>
    </subcellularLocation>
    <subcellularLocation>
        <location evidence="3">Microsome membrane</location>
        <topology evidence="3">Peripheral membrane protein</topology>
    </subcellularLocation>
</comment>
<protein>
    <recommendedName>
        <fullName evidence="18">Cytochrome P450</fullName>
    </recommendedName>
</protein>
<dbReference type="Proteomes" id="UP000215335">
    <property type="component" value="Unassembled WGS sequence"/>
</dbReference>
<dbReference type="GO" id="GO:0005506">
    <property type="term" value="F:iron ion binding"/>
    <property type="evidence" value="ECO:0007669"/>
    <property type="project" value="InterPro"/>
</dbReference>